<keyword evidence="2" id="KW-1185">Reference proteome</keyword>
<comment type="caution">
    <text evidence="1">The sequence shown here is derived from an EMBL/GenBank/DDBJ whole genome shotgun (WGS) entry which is preliminary data.</text>
</comment>
<name>A0AAV4WI73_CAEEX</name>
<accession>A0AAV4WI73</accession>
<evidence type="ECO:0000313" key="1">
    <source>
        <dbReference type="EMBL" id="GIY82352.1"/>
    </source>
</evidence>
<gene>
    <name evidence="1" type="ORF">CEXT_76591</name>
</gene>
<protein>
    <submittedName>
        <fullName evidence="1">Uncharacterized protein</fullName>
    </submittedName>
</protein>
<dbReference type="AlphaFoldDB" id="A0AAV4WI73"/>
<organism evidence="1 2">
    <name type="scientific">Caerostris extrusa</name>
    <name type="common">Bark spider</name>
    <name type="synonym">Caerostris bankana</name>
    <dbReference type="NCBI Taxonomy" id="172846"/>
    <lineage>
        <taxon>Eukaryota</taxon>
        <taxon>Metazoa</taxon>
        <taxon>Ecdysozoa</taxon>
        <taxon>Arthropoda</taxon>
        <taxon>Chelicerata</taxon>
        <taxon>Arachnida</taxon>
        <taxon>Araneae</taxon>
        <taxon>Araneomorphae</taxon>
        <taxon>Entelegynae</taxon>
        <taxon>Araneoidea</taxon>
        <taxon>Araneidae</taxon>
        <taxon>Caerostris</taxon>
    </lineage>
</organism>
<proteinExistence type="predicted"/>
<sequence>MTESKRDRRSTMDEPLPSLSNELRNITRMMKEIHDMVLDDAKWEKEEISYVDLSGGPRNRIGGVCSGARKTIRWWWCMSLEDFFQNDGSGNLMLVVNLVYLEYFRVVF</sequence>
<dbReference type="EMBL" id="BPLR01016239">
    <property type="protein sequence ID" value="GIY82352.1"/>
    <property type="molecule type" value="Genomic_DNA"/>
</dbReference>
<reference evidence="1 2" key="1">
    <citation type="submission" date="2021-06" db="EMBL/GenBank/DDBJ databases">
        <title>Caerostris extrusa draft genome.</title>
        <authorList>
            <person name="Kono N."/>
            <person name="Arakawa K."/>
        </authorList>
    </citation>
    <scope>NUCLEOTIDE SEQUENCE [LARGE SCALE GENOMIC DNA]</scope>
</reference>
<dbReference type="Proteomes" id="UP001054945">
    <property type="component" value="Unassembled WGS sequence"/>
</dbReference>
<evidence type="ECO:0000313" key="2">
    <source>
        <dbReference type="Proteomes" id="UP001054945"/>
    </source>
</evidence>